<sequence>MKTKWTINAKLALFNTLDYWTERNDSETYSNKIIVETEKALKEIQENPYQKNYYSEKINLYLKIFFKGKFALYYRIIEEETTIWIIDFRSTKQKPLF</sequence>
<organism evidence="1 2">
    <name type="scientific">Capnocytophaga bilenii</name>
    <dbReference type="NCBI Taxonomy" id="2819369"/>
    <lineage>
        <taxon>Bacteria</taxon>
        <taxon>Pseudomonadati</taxon>
        <taxon>Bacteroidota</taxon>
        <taxon>Flavobacteriia</taxon>
        <taxon>Flavobacteriales</taxon>
        <taxon>Flavobacteriaceae</taxon>
        <taxon>Capnocytophaga</taxon>
    </lineage>
</organism>
<dbReference type="InterPro" id="IPR035093">
    <property type="entry name" value="RelE/ParE_toxin_dom_sf"/>
</dbReference>
<keyword evidence="2" id="KW-1185">Reference proteome</keyword>
<reference evidence="1 2" key="1">
    <citation type="submission" date="2021-03" db="EMBL/GenBank/DDBJ databases">
        <title>Isolation and description of Capnocytophaga bilenii sp. nov., a novel Capnocytophaga species, isolated from a gingivitis subject.</title>
        <authorList>
            <person name="Antezack A."/>
            <person name="Monnet-Corti V."/>
            <person name="La Scola B."/>
        </authorList>
    </citation>
    <scope>NUCLEOTIDE SEQUENCE [LARGE SCALE GENOMIC DNA]</scope>
    <source>
        <strain evidence="1 2">Marseille-Q4570</strain>
    </source>
</reference>
<proteinExistence type="predicted"/>
<dbReference type="EMBL" id="JAGDYP010000006">
    <property type="protein sequence ID" value="MBO1884517.1"/>
    <property type="molecule type" value="Genomic_DNA"/>
</dbReference>
<dbReference type="Proteomes" id="UP000681610">
    <property type="component" value="Unassembled WGS sequence"/>
</dbReference>
<dbReference type="Gene3D" id="3.30.2310.20">
    <property type="entry name" value="RelE-like"/>
    <property type="match status" value="1"/>
</dbReference>
<evidence type="ECO:0000313" key="2">
    <source>
        <dbReference type="Proteomes" id="UP000681610"/>
    </source>
</evidence>
<comment type="caution">
    <text evidence="1">The sequence shown here is derived from an EMBL/GenBank/DDBJ whole genome shotgun (WGS) entry which is preliminary data.</text>
</comment>
<accession>A0ABS3PZ68</accession>
<protein>
    <submittedName>
        <fullName evidence="1">Type II toxin-antitoxin system RelE/ParE family toxin</fullName>
    </submittedName>
</protein>
<dbReference type="RefSeq" id="WP_208058993.1">
    <property type="nucleotide sequence ID" value="NZ_JAGDYP010000006.1"/>
</dbReference>
<name>A0ABS3PZ68_9FLAO</name>
<evidence type="ECO:0000313" key="1">
    <source>
        <dbReference type="EMBL" id="MBO1884517.1"/>
    </source>
</evidence>
<gene>
    <name evidence="1" type="ORF">J4N46_08830</name>
</gene>